<sequence length="199" mass="22068">MDGHMDGQIDSVTPTTLDEPVSETILRDLRSVYSKLRVVLAPSNVRATSYEDNEALKLLKDWDLWGPLLICLILSVLLSVDAGSHGALVFSAVFMLVWVGAAIVTLNAQLLGGSISFFQSVCVLGYCVFPLVISAFVLLLLHTFVNSIILDLVIVTLAFIWSTRASVVFIGQFISEERKTLAVYPVFFFYIFLSWMILI</sequence>
<comment type="similarity">
    <text evidence="2 6">Belongs to the YIP1 family.</text>
</comment>
<keyword evidence="9" id="KW-1185">Reference proteome</keyword>
<protein>
    <recommendedName>
        <fullName evidence="6">Protein YIPF</fullName>
    </recommendedName>
</protein>
<evidence type="ECO:0000313" key="9">
    <source>
        <dbReference type="Proteomes" id="UP001165085"/>
    </source>
</evidence>
<dbReference type="Pfam" id="PF04893">
    <property type="entry name" value="Yip1"/>
    <property type="match status" value="1"/>
</dbReference>
<feature type="transmembrane region" description="Helical" evidence="6">
    <location>
        <begin position="181"/>
        <end position="198"/>
    </location>
</feature>
<comment type="subcellular location">
    <subcellularLocation>
        <location evidence="6">Golgi apparatus membrane</location>
        <topology evidence="6">Multi-pass membrane protein</topology>
    </subcellularLocation>
    <subcellularLocation>
        <location evidence="1">Membrane</location>
        <topology evidence="1">Multi-pass membrane protein</topology>
    </subcellularLocation>
</comment>
<keyword evidence="5 6" id="KW-0472">Membrane</keyword>
<dbReference type="EMBL" id="BRXY01000294">
    <property type="protein sequence ID" value="GMH84552.1"/>
    <property type="molecule type" value="Genomic_DNA"/>
</dbReference>
<gene>
    <name evidence="8" type="ORF">TrST_g1322</name>
</gene>
<evidence type="ECO:0000259" key="7">
    <source>
        <dbReference type="Pfam" id="PF04893"/>
    </source>
</evidence>
<keyword evidence="3 6" id="KW-0812">Transmembrane</keyword>
<evidence type="ECO:0000256" key="3">
    <source>
        <dbReference type="ARBA" id="ARBA00022692"/>
    </source>
</evidence>
<feature type="transmembrane region" description="Helical" evidence="6">
    <location>
        <begin position="87"/>
        <end position="111"/>
    </location>
</feature>
<dbReference type="AlphaFoldDB" id="A0A9W7B651"/>
<name>A0A9W7B651_9STRA</name>
<dbReference type="GO" id="GO:0006888">
    <property type="term" value="P:endoplasmic reticulum to Golgi vesicle-mediated transport"/>
    <property type="evidence" value="ECO:0007669"/>
    <property type="project" value="InterPro"/>
</dbReference>
<dbReference type="PANTHER" id="PTHR21236">
    <property type="entry name" value="GOLGI MEMBRANE PROTEIN YIP1"/>
    <property type="match status" value="1"/>
</dbReference>
<reference evidence="9" key="1">
    <citation type="journal article" date="2023" name="Commun. Biol.">
        <title>Genome analysis of Parmales, the sister group of diatoms, reveals the evolutionary specialization of diatoms from phago-mixotrophs to photoautotrophs.</title>
        <authorList>
            <person name="Ban H."/>
            <person name="Sato S."/>
            <person name="Yoshikawa S."/>
            <person name="Yamada K."/>
            <person name="Nakamura Y."/>
            <person name="Ichinomiya M."/>
            <person name="Sato N."/>
            <person name="Blanc-Mathieu R."/>
            <person name="Endo H."/>
            <person name="Kuwata A."/>
            <person name="Ogata H."/>
        </authorList>
    </citation>
    <scope>NUCLEOTIDE SEQUENCE [LARGE SCALE GENOMIC DNA]</scope>
    <source>
        <strain evidence="9">NIES 3701</strain>
    </source>
</reference>
<evidence type="ECO:0000256" key="4">
    <source>
        <dbReference type="ARBA" id="ARBA00022989"/>
    </source>
</evidence>
<dbReference type="InterPro" id="IPR045231">
    <property type="entry name" value="Yip1/4-like"/>
</dbReference>
<keyword evidence="4 6" id="KW-1133">Transmembrane helix</keyword>
<evidence type="ECO:0000256" key="1">
    <source>
        <dbReference type="ARBA" id="ARBA00004141"/>
    </source>
</evidence>
<proteinExistence type="inferred from homology"/>
<dbReference type="InterPro" id="IPR006977">
    <property type="entry name" value="Yip1_dom"/>
</dbReference>
<dbReference type="OrthoDB" id="411251at2759"/>
<feature type="domain" description="Yip1" evidence="7">
    <location>
        <begin position="56"/>
        <end position="196"/>
    </location>
</feature>
<dbReference type="GO" id="GO:0005802">
    <property type="term" value="C:trans-Golgi network"/>
    <property type="evidence" value="ECO:0007669"/>
    <property type="project" value="TreeGrafter"/>
</dbReference>
<feature type="transmembrane region" description="Helical" evidence="6">
    <location>
        <begin position="117"/>
        <end position="141"/>
    </location>
</feature>
<accession>A0A9W7B651</accession>
<evidence type="ECO:0000256" key="5">
    <source>
        <dbReference type="ARBA" id="ARBA00023136"/>
    </source>
</evidence>
<dbReference type="Proteomes" id="UP001165085">
    <property type="component" value="Unassembled WGS sequence"/>
</dbReference>
<dbReference type="GO" id="GO:0000139">
    <property type="term" value="C:Golgi membrane"/>
    <property type="evidence" value="ECO:0007669"/>
    <property type="project" value="UniProtKB-SubCell"/>
</dbReference>
<dbReference type="PANTHER" id="PTHR21236:SF1">
    <property type="entry name" value="PROTEIN YIPF6"/>
    <property type="match status" value="1"/>
</dbReference>
<comment type="caution">
    <text evidence="8">The sequence shown here is derived from an EMBL/GenBank/DDBJ whole genome shotgun (WGS) entry which is preliminary data.</text>
</comment>
<feature type="transmembrane region" description="Helical" evidence="6">
    <location>
        <begin position="148"/>
        <end position="175"/>
    </location>
</feature>
<organism evidence="8 9">
    <name type="scientific">Triparma strigata</name>
    <dbReference type="NCBI Taxonomy" id="1606541"/>
    <lineage>
        <taxon>Eukaryota</taxon>
        <taxon>Sar</taxon>
        <taxon>Stramenopiles</taxon>
        <taxon>Ochrophyta</taxon>
        <taxon>Bolidophyceae</taxon>
        <taxon>Parmales</taxon>
        <taxon>Triparmaceae</taxon>
        <taxon>Triparma</taxon>
    </lineage>
</organism>
<evidence type="ECO:0000256" key="6">
    <source>
        <dbReference type="RuleBase" id="RU361264"/>
    </source>
</evidence>
<evidence type="ECO:0000256" key="2">
    <source>
        <dbReference type="ARBA" id="ARBA00010596"/>
    </source>
</evidence>
<evidence type="ECO:0000313" key="8">
    <source>
        <dbReference type="EMBL" id="GMH84552.1"/>
    </source>
</evidence>
<feature type="transmembrane region" description="Helical" evidence="6">
    <location>
        <begin position="64"/>
        <end position="80"/>
    </location>
</feature>